<protein>
    <submittedName>
        <fullName evidence="4">Gliding motility-associated C-terminal domain-containing protein</fullName>
    </submittedName>
</protein>
<dbReference type="RefSeq" id="WP_091140986.1">
    <property type="nucleotide sequence ID" value="NZ_FMVF01000003.1"/>
</dbReference>
<accession>A0A1G5D5J6</accession>
<dbReference type="Pfam" id="PF13585">
    <property type="entry name" value="CHU_C"/>
    <property type="match status" value="1"/>
</dbReference>
<evidence type="ECO:0000313" key="4">
    <source>
        <dbReference type="EMBL" id="SCY10119.1"/>
    </source>
</evidence>
<dbReference type="OrthoDB" id="9765926at2"/>
<dbReference type="STRING" id="490189.SAMN02927903_00761"/>
<keyword evidence="1 2" id="KW-0732">Signal</keyword>
<dbReference type="InterPro" id="IPR026341">
    <property type="entry name" value="T9SS_type_B"/>
</dbReference>
<feature type="domain" description="Ig-like" evidence="3">
    <location>
        <begin position="398"/>
        <end position="478"/>
    </location>
</feature>
<evidence type="ECO:0000256" key="2">
    <source>
        <dbReference type="SAM" id="SignalP"/>
    </source>
</evidence>
<evidence type="ECO:0000313" key="5">
    <source>
        <dbReference type="Proteomes" id="UP000199354"/>
    </source>
</evidence>
<sequence length="1304" mass="135633">MKPHFVRYQSAALLYALFFAVSALGQVCNGSVGDPLVHVDFGSGTGFGPALPAGTTTLLGYQPLTCPTDGGYNIMSSTPACWGGDWHAVTSDHTGNPNGYFMMVNAAIAPSEFYVRNINGLCPDTTYEISFSILNIHKFGILPNITVIVETLAGSQISSYTTGPIPLSATPTWNTYSMVTNIGTNTGVRFRLRNNAPGGIGNDLALDDIIFRPIGPAIGLDIVGFPGGVANITTTDMGNLEIGATVGPCYTSNLYQWQVSTDSGTTWTDIAAATNNVYFRPPTGTGTYLYRLVVSPAASGGNINCSVNSNPVTVNVAGPPACPAPLLNTLQSCTNIPDINITSPLGANYTYSINGVNYQTSPSFTDVANGTYNVTYQDSNSGCTSLPNQVVIAASTTPVAPVVTTPVFYCQGSTAAPLVATALAGHTLNWYGTNATGGTASPTAPTPSTAATGSTTYYVAQTNGTCESPRAAIVVNVSAPASPQGQTNPFCLSSTPTSVTFDWSNVTGYLGYYYSYSIGGGPVQYGFKHSPSNITFGDNGAVDSDPAVDPPLAPGTNVTFTILSVLGVPCAPSQTVTSCHTDCATMTTTTFSIAQTSFCKDAAAPALPTTSSNGITGTWSPAAISTATVGTVNYVFTPNAVLFPCATPFTQAITINANVTPTFSIPTAPICQGATFSLPTSSTNTPPVTGTWSPALNTAVLSNNVTYTFTPTPGQCISTTSGSVQVTLSVIANVTPNFPSTISLCSGNAAPLLANTSPNGITGTWSPATINNTAVGTTPYTFTPGPNQCAQPQTINVTVLPRLQPNFAPIADICQNGTAPLLVNTSPTGVAGTWAPSSINTTVAGTVNYVFTPNASQCADPQTLQVTITPRVTPTFAPIAPVCQGSAAPVLPTSSNNVPPITGTWSPAVSTGTVGTQTYTFTPTPGQCVTAGPFTTNITVVQPVMTNFALVPPFCAGTTAPTLPTTSPNGIDGTWSPATVSNTVTQTYTFTPNANQCAVAQPPITITVIQPTVPNFPSIAPFCVGETAPVLNPTSPNGVTGTWNPATVDNTQNGTYLFTPDAGQCATTQPLNVVVNQPTFPNFTDLAFCNGEVAPVLSTVSPNGVTGTWLPAIIDNTTSGSYEFYPDAGQCAVMTTISVTVNQATLQSLTYTVSPAFDDNQVITVIASGPGDYLYQLDYGPLQASPVFQNVMAGSHTITVVDPNGCSAPLTEDEVIVVNYPKYFTPNGDGFHDTWNITGLEDQQAKISIFDRYGKLIKQISTMGAGWDGTYNGNAMPSTDYWFTIEFKELQVKREFKAHFALKR</sequence>
<dbReference type="InterPro" id="IPR044023">
    <property type="entry name" value="Ig_7"/>
</dbReference>
<keyword evidence="5" id="KW-1185">Reference proteome</keyword>
<reference evidence="4 5" key="1">
    <citation type="submission" date="2016-10" db="EMBL/GenBank/DDBJ databases">
        <authorList>
            <person name="de Groot N.N."/>
        </authorList>
    </citation>
    <scope>NUCLEOTIDE SEQUENCE [LARGE SCALE GENOMIC DNA]</scope>
    <source>
        <strain evidence="4 5">CGMCC 1.7031</strain>
    </source>
</reference>
<feature type="chain" id="PRO_5011648744" evidence="2">
    <location>
        <begin position="26"/>
        <end position="1304"/>
    </location>
</feature>
<name>A0A1G5D5J6_9FLAO</name>
<dbReference type="NCBIfam" id="TIGR04131">
    <property type="entry name" value="Bac_Flav_CTERM"/>
    <property type="match status" value="1"/>
</dbReference>
<feature type="signal peptide" evidence="2">
    <location>
        <begin position="1"/>
        <end position="25"/>
    </location>
</feature>
<gene>
    <name evidence="4" type="ORF">SAMN02927903_00761</name>
</gene>
<evidence type="ECO:0000256" key="1">
    <source>
        <dbReference type="ARBA" id="ARBA00022729"/>
    </source>
</evidence>
<dbReference type="Pfam" id="PF19081">
    <property type="entry name" value="Ig_7"/>
    <property type="match status" value="1"/>
</dbReference>
<dbReference type="Proteomes" id="UP000199354">
    <property type="component" value="Unassembled WGS sequence"/>
</dbReference>
<proteinExistence type="predicted"/>
<dbReference type="InterPro" id="IPR014755">
    <property type="entry name" value="Cu-Rt/internalin_Ig-like"/>
</dbReference>
<evidence type="ECO:0000259" key="3">
    <source>
        <dbReference type="Pfam" id="PF19081"/>
    </source>
</evidence>
<dbReference type="EMBL" id="FMVF01000003">
    <property type="protein sequence ID" value="SCY10119.1"/>
    <property type="molecule type" value="Genomic_DNA"/>
</dbReference>
<organism evidence="4 5">
    <name type="scientific">Flavobacterium caeni</name>
    <dbReference type="NCBI Taxonomy" id="490189"/>
    <lineage>
        <taxon>Bacteria</taxon>
        <taxon>Pseudomonadati</taxon>
        <taxon>Bacteroidota</taxon>
        <taxon>Flavobacteriia</taxon>
        <taxon>Flavobacteriales</taxon>
        <taxon>Flavobacteriaceae</taxon>
        <taxon>Flavobacterium</taxon>
    </lineage>
</organism>
<dbReference type="Gene3D" id="2.60.40.1220">
    <property type="match status" value="5"/>
</dbReference>